<evidence type="ECO:0000256" key="2">
    <source>
        <dbReference type="ARBA" id="ARBA00022670"/>
    </source>
</evidence>
<proteinExistence type="inferred from homology"/>
<dbReference type="RefSeq" id="WP_345919771.1">
    <property type="nucleotide sequence ID" value="NZ_JBDIVE010000005.1"/>
</dbReference>
<evidence type="ECO:0000313" key="8">
    <source>
        <dbReference type="Proteomes" id="UP001410394"/>
    </source>
</evidence>
<gene>
    <name evidence="7" type="ORF">ABDB84_10970</name>
</gene>
<dbReference type="PANTHER" id="PTHR47053:SF1">
    <property type="entry name" value="MUREIN DD-ENDOPEPTIDASE MEPH-RELATED"/>
    <property type="match status" value="1"/>
</dbReference>
<dbReference type="InterPro" id="IPR000064">
    <property type="entry name" value="NLP_P60_dom"/>
</dbReference>
<keyword evidence="8" id="KW-1185">Reference proteome</keyword>
<comment type="similarity">
    <text evidence="1">Belongs to the peptidase C40 family.</text>
</comment>
<protein>
    <submittedName>
        <fullName evidence="7">C40 family peptidase</fullName>
    </submittedName>
</protein>
<evidence type="ECO:0000313" key="7">
    <source>
        <dbReference type="EMBL" id="MEN3069000.1"/>
    </source>
</evidence>
<dbReference type="Pfam" id="PF00877">
    <property type="entry name" value="NLPC_P60"/>
    <property type="match status" value="1"/>
</dbReference>
<dbReference type="EMBL" id="JBDIVE010000005">
    <property type="protein sequence ID" value="MEN3069000.1"/>
    <property type="molecule type" value="Genomic_DNA"/>
</dbReference>
<comment type="caution">
    <text evidence="7">The sequence shown here is derived from an EMBL/GenBank/DDBJ whole genome shotgun (WGS) entry which is preliminary data.</text>
</comment>
<dbReference type="PANTHER" id="PTHR47053">
    <property type="entry name" value="MUREIN DD-ENDOPEPTIDASE MEPH-RELATED"/>
    <property type="match status" value="1"/>
</dbReference>
<dbReference type="SUPFAM" id="SSF54001">
    <property type="entry name" value="Cysteine proteinases"/>
    <property type="match status" value="1"/>
</dbReference>
<evidence type="ECO:0000256" key="3">
    <source>
        <dbReference type="ARBA" id="ARBA00022801"/>
    </source>
</evidence>
<evidence type="ECO:0000259" key="6">
    <source>
        <dbReference type="PROSITE" id="PS51935"/>
    </source>
</evidence>
<keyword evidence="3" id="KW-0378">Hydrolase</keyword>
<keyword evidence="2" id="KW-0645">Protease</keyword>
<evidence type="ECO:0000256" key="1">
    <source>
        <dbReference type="ARBA" id="ARBA00007074"/>
    </source>
</evidence>
<feature type="signal peptide" evidence="5">
    <location>
        <begin position="1"/>
        <end position="21"/>
    </location>
</feature>
<name>A0ABU9YZ22_9RHOO</name>
<dbReference type="InterPro" id="IPR051202">
    <property type="entry name" value="Peptidase_C40"/>
</dbReference>
<evidence type="ECO:0000256" key="5">
    <source>
        <dbReference type="SAM" id="SignalP"/>
    </source>
</evidence>
<feature type="chain" id="PRO_5046553190" evidence="5">
    <location>
        <begin position="22"/>
        <end position="193"/>
    </location>
</feature>
<reference evidence="7 8" key="1">
    <citation type="journal article" date="2018" name="Int. J. Syst. Evol. Microbiol.">
        <title>Uliginosibacterium sediminicola sp. nov., isolated from freshwater sediment.</title>
        <authorList>
            <person name="Hwang W.M."/>
            <person name="Kim S.M."/>
            <person name="Kang K."/>
            <person name="Ahn T.Y."/>
        </authorList>
    </citation>
    <scope>NUCLEOTIDE SEQUENCE [LARGE SCALE GENOMIC DNA]</scope>
    <source>
        <strain evidence="7 8">M1-21</strain>
    </source>
</reference>
<dbReference type="InterPro" id="IPR038765">
    <property type="entry name" value="Papain-like_cys_pep_sf"/>
</dbReference>
<dbReference type="Gene3D" id="3.90.1720.10">
    <property type="entry name" value="endopeptidase domain like (from Nostoc punctiforme)"/>
    <property type="match status" value="1"/>
</dbReference>
<dbReference type="Proteomes" id="UP001410394">
    <property type="component" value="Unassembled WGS sequence"/>
</dbReference>
<sequence length="193" mass="21132">MLRKIFLVICLSSLSAGALCADETPAQPAQPNIVQRYVLGARDVYTATRSGVENLFDKGFSFLGIRYRMGGDGPADGGFDCSGLVRRVFGDALGLNLPRTAAEMAKLGDRINKEELKPGDLVFFNTMRRAFSHVGIYLGENRFLHAPASGGVVRVENMDSEYWVKRFNGARRLMSEAQAAQPAVMATPRDSRP</sequence>
<keyword evidence="4" id="KW-0788">Thiol protease</keyword>
<feature type="domain" description="NlpC/P60" evidence="6">
    <location>
        <begin position="49"/>
        <end position="174"/>
    </location>
</feature>
<accession>A0ABU9YZ22</accession>
<evidence type="ECO:0000256" key="4">
    <source>
        <dbReference type="ARBA" id="ARBA00022807"/>
    </source>
</evidence>
<dbReference type="PROSITE" id="PS51935">
    <property type="entry name" value="NLPC_P60"/>
    <property type="match status" value="1"/>
</dbReference>
<keyword evidence="5" id="KW-0732">Signal</keyword>
<organism evidence="7 8">
    <name type="scientific">Uliginosibacterium sediminicola</name>
    <dbReference type="NCBI Taxonomy" id="2024550"/>
    <lineage>
        <taxon>Bacteria</taxon>
        <taxon>Pseudomonadati</taxon>
        <taxon>Pseudomonadota</taxon>
        <taxon>Betaproteobacteria</taxon>
        <taxon>Rhodocyclales</taxon>
        <taxon>Zoogloeaceae</taxon>
        <taxon>Uliginosibacterium</taxon>
    </lineage>
</organism>